<protein>
    <recommendedName>
        <fullName evidence="3">Aldose 1-epimerase</fullName>
    </recommendedName>
</protein>
<dbReference type="GO" id="GO:0005975">
    <property type="term" value="P:carbohydrate metabolic process"/>
    <property type="evidence" value="ECO:0007669"/>
    <property type="project" value="InterPro"/>
</dbReference>
<gene>
    <name evidence="1" type="ORF">CGE01nite_22460</name>
</gene>
<proteinExistence type="predicted"/>
<comment type="caution">
    <text evidence="1">The sequence shown here is derived from an EMBL/GenBank/DDBJ whole genome shotgun (WGS) entry which is preliminary data.</text>
</comment>
<reference evidence="1 2" key="1">
    <citation type="submission" date="2019-06" db="EMBL/GenBank/DDBJ databases">
        <title>Whole genome shotgun sequence of Cellulomonas gelida NBRC 3748.</title>
        <authorList>
            <person name="Hosoyama A."/>
            <person name="Uohara A."/>
            <person name="Ohji S."/>
            <person name="Ichikawa N."/>
        </authorList>
    </citation>
    <scope>NUCLEOTIDE SEQUENCE [LARGE SCALE GENOMIC DNA]</scope>
    <source>
        <strain evidence="1 2">NBRC 3748</strain>
    </source>
</reference>
<accession>A0A4Y3KPA8</accession>
<dbReference type="GO" id="GO:0030246">
    <property type="term" value="F:carbohydrate binding"/>
    <property type="evidence" value="ECO:0007669"/>
    <property type="project" value="InterPro"/>
</dbReference>
<evidence type="ECO:0008006" key="3">
    <source>
        <dbReference type="Google" id="ProtNLM"/>
    </source>
</evidence>
<dbReference type="GO" id="GO:0003824">
    <property type="term" value="F:catalytic activity"/>
    <property type="evidence" value="ECO:0007669"/>
    <property type="project" value="InterPro"/>
</dbReference>
<dbReference type="EMBL" id="BJLQ01000023">
    <property type="protein sequence ID" value="GEA84995.1"/>
    <property type="molecule type" value="Genomic_DNA"/>
</dbReference>
<dbReference type="Proteomes" id="UP000320461">
    <property type="component" value="Unassembled WGS sequence"/>
</dbReference>
<sequence>MYELLTDELRVEVLDPVADAALTGPRYCTGGYVFQVHDARHGPLMSGPTYPDDFNWFDGQGIPDSFALEPLRAPGADDGDALLLGVGVCDLEAGTVVERCVWDVAQAPTSLTFRTAHAWGGFACTLERTLTLVGRTLRSVTELINADDGRALPVRWFPHPFFPQPAADELFRTSAAVTLPESEGYRVAEDGSVHRRVLAPGHVGHYQELDHAASGPLTLVHRHDAVGSITMTTSYVPERFVVWGNHYTVSAEPFHVATLAPGAQARWAVTYTF</sequence>
<dbReference type="SUPFAM" id="SSF74650">
    <property type="entry name" value="Galactose mutarotase-like"/>
    <property type="match status" value="1"/>
</dbReference>
<dbReference type="AlphaFoldDB" id="A0A4Y3KPA8"/>
<dbReference type="OrthoDB" id="5621785at2"/>
<name>A0A4Y3KPA8_9CELL</name>
<keyword evidence="2" id="KW-1185">Reference proteome</keyword>
<dbReference type="InterPro" id="IPR011013">
    <property type="entry name" value="Gal_mutarotase_sf_dom"/>
</dbReference>
<organism evidence="1 2">
    <name type="scientific">Cellulomonas gelida</name>
    <dbReference type="NCBI Taxonomy" id="1712"/>
    <lineage>
        <taxon>Bacteria</taxon>
        <taxon>Bacillati</taxon>
        <taxon>Actinomycetota</taxon>
        <taxon>Actinomycetes</taxon>
        <taxon>Micrococcales</taxon>
        <taxon>Cellulomonadaceae</taxon>
        <taxon>Cellulomonas</taxon>
    </lineage>
</organism>
<dbReference type="Gene3D" id="2.70.98.10">
    <property type="match status" value="1"/>
</dbReference>
<evidence type="ECO:0000313" key="1">
    <source>
        <dbReference type="EMBL" id="GEA84995.1"/>
    </source>
</evidence>
<dbReference type="RefSeq" id="WP_141370979.1">
    <property type="nucleotide sequence ID" value="NZ_BJLQ01000023.1"/>
</dbReference>
<dbReference type="InterPro" id="IPR014718">
    <property type="entry name" value="GH-type_carb-bd"/>
</dbReference>
<evidence type="ECO:0000313" key="2">
    <source>
        <dbReference type="Proteomes" id="UP000320461"/>
    </source>
</evidence>